<feature type="region of interest" description="Disordered" evidence="1">
    <location>
        <begin position="20"/>
        <end position="83"/>
    </location>
</feature>
<dbReference type="HOGENOM" id="CLU_1525621_0_0_1"/>
<evidence type="ECO:0000313" key="2">
    <source>
        <dbReference type="EMBL" id="KIN08679.1"/>
    </source>
</evidence>
<dbReference type="InParanoid" id="A0A0C3DBH4"/>
<feature type="compositionally biased region" description="Polar residues" evidence="1">
    <location>
        <begin position="25"/>
        <end position="35"/>
    </location>
</feature>
<dbReference type="AlphaFoldDB" id="A0A0C3DBH4"/>
<dbReference type="EMBL" id="KN832870">
    <property type="protein sequence ID" value="KIN08679.1"/>
    <property type="molecule type" value="Genomic_DNA"/>
</dbReference>
<feature type="compositionally biased region" description="Polar residues" evidence="1">
    <location>
        <begin position="69"/>
        <end position="79"/>
    </location>
</feature>
<reference evidence="3" key="2">
    <citation type="submission" date="2015-01" db="EMBL/GenBank/DDBJ databases">
        <title>Evolutionary Origins and Diversification of the Mycorrhizal Mutualists.</title>
        <authorList>
            <consortium name="DOE Joint Genome Institute"/>
            <consortium name="Mycorrhizal Genomics Consortium"/>
            <person name="Kohler A."/>
            <person name="Kuo A."/>
            <person name="Nagy L.G."/>
            <person name="Floudas D."/>
            <person name="Copeland A."/>
            <person name="Barry K.W."/>
            <person name="Cichocki N."/>
            <person name="Veneault-Fourrey C."/>
            <person name="LaButti K."/>
            <person name="Lindquist E.A."/>
            <person name="Lipzen A."/>
            <person name="Lundell T."/>
            <person name="Morin E."/>
            <person name="Murat C."/>
            <person name="Riley R."/>
            <person name="Ohm R."/>
            <person name="Sun H."/>
            <person name="Tunlid A."/>
            <person name="Henrissat B."/>
            <person name="Grigoriev I.V."/>
            <person name="Hibbett D.S."/>
            <person name="Martin F."/>
        </authorList>
    </citation>
    <scope>NUCLEOTIDE SEQUENCE [LARGE SCALE GENOMIC DNA]</scope>
    <source>
        <strain evidence="3">Zn</strain>
    </source>
</reference>
<reference evidence="2 3" key="1">
    <citation type="submission" date="2014-04" db="EMBL/GenBank/DDBJ databases">
        <authorList>
            <consortium name="DOE Joint Genome Institute"/>
            <person name="Kuo A."/>
            <person name="Martino E."/>
            <person name="Perotto S."/>
            <person name="Kohler A."/>
            <person name="Nagy L.G."/>
            <person name="Floudas D."/>
            <person name="Copeland A."/>
            <person name="Barry K.W."/>
            <person name="Cichocki N."/>
            <person name="Veneault-Fourrey C."/>
            <person name="LaButti K."/>
            <person name="Lindquist E.A."/>
            <person name="Lipzen A."/>
            <person name="Lundell T."/>
            <person name="Morin E."/>
            <person name="Murat C."/>
            <person name="Sun H."/>
            <person name="Tunlid A."/>
            <person name="Henrissat B."/>
            <person name="Grigoriev I.V."/>
            <person name="Hibbett D.S."/>
            <person name="Martin F."/>
            <person name="Nordberg H.P."/>
            <person name="Cantor M.N."/>
            <person name="Hua S.X."/>
        </authorList>
    </citation>
    <scope>NUCLEOTIDE SEQUENCE [LARGE SCALE GENOMIC DNA]</scope>
    <source>
        <strain evidence="2 3">Zn</strain>
    </source>
</reference>
<gene>
    <name evidence="2" type="ORF">OIDMADRAFT_48527</name>
</gene>
<evidence type="ECO:0000256" key="1">
    <source>
        <dbReference type="SAM" id="MobiDB-lite"/>
    </source>
</evidence>
<name>A0A0C3DBH4_OIDMZ</name>
<proteinExistence type="predicted"/>
<organism evidence="2 3">
    <name type="scientific">Oidiodendron maius (strain Zn)</name>
    <dbReference type="NCBI Taxonomy" id="913774"/>
    <lineage>
        <taxon>Eukaryota</taxon>
        <taxon>Fungi</taxon>
        <taxon>Dikarya</taxon>
        <taxon>Ascomycota</taxon>
        <taxon>Pezizomycotina</taxon>
        <taxon>Leotiomycetes</taxon>
        <taxon>Leotiomycetes incertae sedis</taxon>
        <taxon>Myxotrichaceae</taxon>
        <taxon>Oidiodendron</taxon>
    </lineage>
</organism>
<evidence type="ECO:0000313" key="3">
    <source>
        <dbReference type="Proteomes" id="UP000054321"/>
    </source>
</evidence>
<sequence length="176" mass="19165">MEVDAGCGSPGPIYIFKTSQEESKQQIAIPSTTSARPLLLVHPRARSSPAASSALSTGKKPSAEKDIPRQTNGTMSVSQKVKKIGKPRAPLTMDRYIALISCNGNFPHFYSDNNKGHWSMKQRVSKSQRAANLPPAYGTWHGEMELGSVGSRAQWKIEAEHYLLGLGGQFNVQVKA</sequence>
<keyword evidence="3" id="KW-1185">Reference proteome</keyword>
<protein>
    <submittedName>
        <fullName evidence="2">Uncharacterized protein</fullName>
    </submittedName>
</protein>
<dbReference type="Proteomes" id="UP000054321">
    <property type="component" value="Unassembled WGS sequence"/>
</dbReference>
<accession>A0A0C3DBH4</accession>